<keyword evidence="1" id="KW-1133">Transmembrane helix</keyword>
<evidence type="ECO:0000313" key="2">
    <source>
        <dbReference type="EMBL" id="UVD81706.1"/>
    </source>
</evidence>
<feature type="transmembrane region" description="Helical" evidence="1">
    <location>
        <begin position="40"/>
        <end position="62"/>
    </location>
</feature>
<proteinExistence type="predicted"/>
<dbReference type="EMBL" id="CP102734">
    <property type="protein sequence ID" value="UVD81706.1"/>
    <property type="molecule type" value="Genomic_DNA"/>
</dbReference>
<reference evidence="2" key="1">
    <citation type="submission" date="2022-08" db="EMBL/GenBank/DDBJ databases">
        <title>Complete genome of Mycoplasma iguanae type strain 2327.</title>
        <authorList>
            <person name="Spergser J."/>
        </authorList>
    </citation>
    <scope>NUCLEOTIDE SEQUENCE</scope>
    <source>
        <strain evidence="2">2327</strain>
    </source>
</reference>
<dbReference type="Proteomes" id="UP001059252">
    <property type="component" value="Chromosome"/>
</dbReference>
<keyword evidence="1" id="KW-0812">Transmembrane</keyword>
<sequence length="709" mass="80873">MSQTNNTKKSIKFFARLNSKSKKNNIDPEQKKKNKKRRNWIIGLSVFGVSALAIGLAIGLTIPKFVKLQPSLEAGEPVLYVQKADKSKVPLTVGEVEKVAKSFFNETDGELANTKREIIFYLYQQEYEASLVFQKAWDSSRKSGEASRSFKIDSLEEVKEKQLKTVNDDKRRFQTTFGVNNWEAEWLKELATDKYGKSATEEQAAEFLTLGAVKSTAFARWLPVMDTAFTKYDVEQRVVSEDIYKTNKDGTRGEIYLAKGDRVFKNIINTKNTTTNPLEINGFLPEVEGHEVLDTTKVTTFITKSFIDEYRNPQKLIEEYLNKISPVYNVSELIINAKPNETNTKEAWEISKKDVIDLLIYKITNFNNTNKTIEVKQTIELINDFKGNFGITTEEHENDTYLLNAINSSNNTNYLGGKPLRNIYDIFKDEDIQYANSFLKELFQPKDLTTNFFGDLLTKLRTALFGDNADEFLPNSSSLTNKTPFEIQELNTNIQKQINALNDTNFKNLVGDVFKNLFASDTNDFRVQTRYKIADDKWIALSSKGIHYMLVQNITNVNEFNKLVAKDAQLEANKIFDSKQKATTDLASIFSFYNDENQVFASMIKDVEVQNYVREKLKPNSTEAEWQKLLNSLLQTATKIQVSYFVDKATENQKKVETYIDTVIDNKLNSDYNFNTAIMDYAIKGSASGLSAKAEIYNTIKGRGKVNGQ</sequence>
<keyword evidence="3" id="KW-1185">Reference proteome</keyword>
<evidence type="ECO:0000313" key="3">
    <source>
        <dbReference type="Proteomes" id="UP001059252"/>
    </source>
</evidence>
<protein>
    <recommendedName>
        <fullName evidence="4">Membrane protein P80</fullName>
    </recommendedName>
</protein>
<dbReference type="NCBIfam" id="NF045833">
    <property type="entry name" value="P80_membrane"/>
    <property type="match status" value="1"/>
</dbReference>
<organism evidence="2 3">
    <name type="scientific">Mycoplasma iguanae</name>
    <dbReference type="NCBI Taxonomy" id="292461"/>
    <lineage>
        <taxon>Bacteria</taxon>
        <taxon>Bacillati</taxon>
        <taxon>Mycoplasmatota</taxon>
        <taxon>Mollicutes</taxon>
        <taxon>Mycoplasmataceae</taxon>
        <taxon>Mycoplasma</taxon>
    </lineage>
</organism>
<accession>A0ABY5R8U6</accession>
<evidence type="ECO:0000256" key="1">
    <source>
        <dbReference type="SAM" id="Phobius"/>
    </source>
</evidence>
<dbReference type="RefSeq" id="WP_258210880.1">
    <property type="nucleotide sequence ID" value="NZ_CP102734.1"/>
</dbReference>
<evidence type="ECO:0008006" key="4">
    <source>
        <dbReference type="Google" id="ProtNLM"/>
    </source>
</evidence>
<gene>
    <name evidence="2" type="ORF">NV226_00075</name>
</gene>
<name>A0ABY5R8U6_9MOLU</name>
<keyword evidence="1" id="KW-0472">Membrane</keyword>